<keyword evidence="2" id="KW-1185">Reference proteome</keyword>
<comment type="caution">
    <text evidence="1">The sequence shown here is derived from an EMBL/GenBank/DDBJ whole genome shotgun (WGS) entry which is preliminary data.</text>
</comment>
<dbReference type="OrthoDB" id="200259at2"/>
<reference evidence="1 2" key="1">
    <citation type="submission" date="2016-01" db="EMBL/GenBank/DDBJ databases">
        <title>High potential of lignocellulose degradation of a new Verrucomicrobia species.</title>
        <authorList>
            <person name="Wang Y."/>
            <person name="Shi Y."/>
            <person name="Qiu Z."/>
            <person name="Liu S."/>
            <person name="Yang H."/>
        </authorList>
    </citation>
    <scope>NUCLEOTIDE SEQUENCE [LARGE SCALE GENOMIC DNA]</scope>
    <source>
        <strain evidence="1 2">TSB47</strain>
    </source>
</reference>
<evidence type="ECO:0000313" key="2">
    <source>
        <dbReference type="Proteomes" id="UP000078486"/>
    </source>
</evidence>
<accession>A0A178IKZ4</accession>
<dbReference type="EMBL" id="LRRQ01000076">
    <property type="protein sequence ID" value="OAM89859.1"/>
    <property type="molecule type" value="Genomic_DNA"/>
</dbReference>
<gene>
    <name evidence="1" type="ORF">AW736_11100</name>
</gene>
<dbReference type="RefSeq" id="WP_068770318.1">
    <property type="nucleotide sequence ID" value="NZ_CP109796.1"/>
</dbReference>
<proteinExistence type="predicted"/>
<sequence>MKLPPEIINELSAMLGELLASRLTVILVPQRIRTNEGGCVRVAIEKNAHWYREFVAAYSSSRRRRNLAFDTRIKRANTIRTLSVLIAGRPSQSQYAPHLIRIARRFAAENRPACGRRDAFTSSAWASEAFDKACPF</sequence>
<protein>
    <submittedName>
        <fullName evidence="1">Uncharacterized protein</fullName>
    </submittedName>
</protein>
<dbReference type="AlphaFoldDB" id="A0A178IKZ4"/>
<name>A0A178IKZ4_9BACT</name>
<evidence type="ECO:0000313" key="1">
    <source>
        <dbReference type="EMBL" id="OAM89859.1"/>
    </source>
</evidence>
<dbReference type="STRING" id="1184151.AW736_11100"/>
<organism evidence="1 2">
    <name type="scientific">Termitidicoccus mucosus</name>
    <dbReference type="NCBI Taxonomy" id="1184151"/>
    <lineage>
        <taxon>Bacteria</taxon>
        <taxon>Pseudomonadati</taxon>
        <taxon>Verrucomicrobiota</taxon>
        <taxon>Opitutia</taxon>
        <taxon>Opitutales</taxon>
        <taxon>Opitutaceae</taxon>
        <taxon>Termitidicoccus</taxon>
    </lineage>
</organism>
<dbReference type="Proteomes" id="UP000078486">
    <property type="component" value="Unassembled WGS sequence"/>
</dbReference>